<keyword evidence="2" id="KW-1185">Reference proteome</keyword>
<name>A0ABX0PSV1_9GAMM</name>
<proteinExistence type="predicted"/>
<evidence type="ECO:0000313" key="2">
    <source>
        <dbReference type="Proteomes" id="UP001318321"/>
    </source>
</evidence>
<evidence type="ECO:0000313" key="1">
    <source>
        <dbReference type="EMBL" id="NIC05282.1"/>
    </source>
</evidence>
<organism evidence="1 2">
    <name type="scientific">Billgrantia bachuensis</name>
    <dbReference type="NCBI Taxonomy" id="2717286"/>
    <lineage>
        <taxon>Bacteria</taxon>
        <taxon>Pseudomonadati</taxon>
        <taxon>Pseudomonadota</taxon>
        <taxon>Gammaproteobacteria</taxon>
        <taxon>Oceanospirillales</taxon>
        <taxon>Halomonadaceae</taxon>
        <taxon>Billgrantia</taxon>
    </lineage>
</organism>
<accession>A0ABX0PSV1</accession>
<gene>
    <name evidence="1" type="ORF">HBJ55_07580</name>
</gene>
<reference evidence="1 2" key="1">
    <citation type="submission" date="2020-03" db="EMBL/GenBank/DDBJ databases">
        <title>Identification of Halomonas strains.</title>
        <authorList>
            <person name="Xiao Z."/>
            <person name="Dong F."/>
            <person name="Wang Z."/>
            <person name="Zhao J.-Y."/>
        </authorList>
    </citation>
    <scope>NUCLEOTIDE SEQUENCE [LARGE SCALE GENOMIC DNA]</scope>
    <source>
        <strain evidence="1 2">DX6</strain>
    </source>
</reference>
<dbReference type="RefSeq" id="WP_167112700.1">
    <property type="nucleotide sequence ID" value="NZ_JAAQTO010000018.1"/>
</dbReference>
<protein>
    <submittedName>
        <fullName evidence="1">Uncharacterized protein</fullName>
    </submittedName>
</protein>
<sequence length="181" mass="20732">MLNIFIAIASALIGLLVATARFRYERAWQIKHEHYRDILAKLDEIQHYANDGAMMNYPVGAALSDLTETEINNLIRKNVGWLGRNLSATSLFIHPRASEVIKQYVSDAKMHHFNLAEDYGSWYSDQEGSVDEMAFDHEAFNEHTRLANEAAAEISHTAKRDLRGRNWRGLLPKNLLSRHNQ</sequence>
<comment type="caution">
    <text evidence="1">The sequence shown here is derived from an EMBL/GenBank/DDBJ whole genome shotgun (WGS) entry which is preliminary data.</text>
</comment>
<dbReference type="Proteomes" id="UP001318321">
    <property type="component" value="Unassembled WGS sequence"/>
</dbReference>
<dbReference type="EMBL" id="JAAQTO010000018">
    <property type="protein sequence ID" value="NIC05282.1"/>
    <property type="molecule type" value="Genomic_DNA"/>
</dbReference>